<gene>
    <name evidence="2" type="ORF">BST99_07135</name>
</gene>
<keyword evidence="1" id="KW-0732">Signal</keyword>
<dbReference type="RefSeq" id="WP_105001191.1">
    <property type="nucleotide sequence ID" value="NZ_MQVX01000001.1"/>
</dbReference>
<keyword evidence="3" id="KW-1185">Reference proteome</keyword>
<reference evidence="3" key="1">
    <citation type="submission" date="2016-11" db="EMBL/GenBank/DDBJ databases">
        <title>Trade-off between light-utilization and light-protection in marine flavobacteria.</title>
        <authorList>
            <person name="Kumagai Y."/>
            <person name="Yoshizawa S."/>
            <person name="Kogure K."/>
        </authorList>
    </citation>
    <scope>NUCLEOTIDE SEQUENCE [LARGE SCALE GENOMIC DNA]</scope>
    <source>
        <strain evidence="3">SG-18</strain>
    </source>
</reference>
<proteinExistence type="predicted"/>
<feature type="chain" id="PRO_5015540615" description="Secretion system C-terminal sorting domain-containing protein" evidence="1">
    <location>
        <begin position="23"/>
        <end position="125"/>
    </location>
</feature>
<accession>A0A2S7T6I9</accession>
<dbReference type="OrthoDB" id="1122048at2"/>
<evidence type="ECO:0000256" key="1">
    <source>
        <dbReference type="SAM" id="SignalP"/>
    </source>
</evidence>
<dbReference type="AlphaFoldDB" id="A0A2S7T6I9"/>
<feature type="signal peptide" evidence="1">
    <location>
        <begin position="1"/>
        <end position="22"/>
    </location>
</feature>
<evidence type="ECO:0000313" key="2">
    <source>
        <dbReference type="EMBL" id="PQJ15539.1"/>
    </source>
</evidence>
<dbReference type="Proteomes" id="UP000239366">
    <property type="component" value="Unassembled WGS sequence"/>
</dbReference>
<organism evidence="2 3">
    <name type="scientific">Aureicoccus marinus</name>
    <dbReference type="NCBI Taxonomy" id="754435"/>
    <lineage>
        <taxon>Bacteria</taxon>
        <taxon>Pseudomonadati</taxon>
        <taxon>Bacteroidota</taxon>
        <taxon>Flavobacteriia</taxon>
        <taxon>Flavobacteriales</taxon>
        <taxon>Flavobacteriaceae</taxon>
        <taxon>Aureicoccus</taxon>
    </lineage>
</organism>
<sequence length="125" mass="14165">MKSIAKWTLVSAFLFTSTAALANGPEKKLATNGLQVSEIESTVVNFLDPVFRRKGDKLFMNLLNLDKETVTIKVYDSEGRLVYSDKYRGEQIVQKAFNFEKAIKDTYKVVIFDGAKKFEETVTVK</sequence>
<name>A0A2S7T6I9_9FLAO</name>
<evidence type="ECO:0000313" key="3">
    <source>
        <dbReference type="Proteomes" id="UP000239366"/>
    </source>
</evidence>
<dbReference type="EMBL" id="MQVX01000001">
    <property type="protein sequence ID" value="PQJ15539.1"/>
    <property type="molecule type" value="Genomic_DNA"/>
</dbReference>
<comment type="caution">
    <text evidence="2">The sequence shown here is derived from an EMBL/GenBank/DDBJ whole genome shotgun (WGS) entry which is preliminary data.</text>
</comment>
<protein>
    <recommendedName>
        <fullName evidence="4">Secretion system C-terminal sorting domain-containing protein</fullName>
    </recommendedName>
</protein>
<evidence type="ECO:0008006" key="4">
    <source>
        <dbReference type="Google" id="ProtNLM"/>
    </source>
</evidence>